<sequence>MTTARSGNGSAGGGARSRQRGWLRWTPVAAPLWSLGYALVALLWALTAGGPPVESAGDPSLGPLAVRFGPGPAWAAVLLAGLPAAAVGAAMLKGVRTGRRLLLAAGALVAALLLLCMIDVRLLMLLGYVPYGLVGVVAGSDVGAVFLAQALTRDMLHQVVCLAGGLLWAAAALAYARRSRGGCVHCGRTGRAHGWTSPAAAARWGSVAVYVAMAPPLLYAATRFAWWLGIPIGITREFLREGQADGSWTSGAFLAGFATVGAVLTLGLVQRWGEVFPRWVPGLAGRRVPVALAVVPACVVAVLVFVGGIAMVSGYAAMAGGAADASGPFGAAVLAGLIAVLFPVWGAALAAAALAYHLRRRGACADCGRGVARPSPAPAN</sequence>
<dbReference type="RefSeq" id="WP_345555748.1">
    <property type="nucleotide sequence ID" value="NZ_BAABIK010000004.1"/>
</dbReference>
<feature type="transmembrane region" description="Helical" evidence="1">
    <location>
        <begin position="155"/>
        <end position="175"/>
    </location>
</feature>
<feature type="transmembrane region" description="Helical" evidence="1">
    <location>
        <begin position="207"/>
        <end position="228"/>
    </location>
</feature>
<comment type="caution">
    <text evidence="2">The sequence shown here is derived from an EMBL/GenBank/DDBJ whole genome shotgun (WGS) entry which is preliminary data.</text>
</comment>
<feature type="transmembrane region" description="Helical" evidence="1">
    <location>
        <begin position="329"/>
        <end position="356"/>
    </location>
</feature>
<evidence type="ECO:0000256" key="1">
    <source>
        <dbReference type="SAM" id="Phobius"/>
    </source>
</evidence>
<feature type="transmembrane region" description="Helical" evidence="1">
    <location>
        <begin position="290"/>
        <end position="317"/>
    </location>
</feature>
<feature type="transmembrane region" description="Helical" evidence="1">
    <location>
        <begin position="73"/>
        <end position="92"/>
    </location>
</feature>
<keyword evidence="1" id="KW-0812">Transmembrane</keyword>
<name>A0ABP9GFM4_9ACTN</name>
<gene>
    <name evidence="2" type="ORF">GCM10023224_11550</name>
</gene>
<feature type="transmembrane region" description="Helical" evidence="1">
    <location>
        <begin position="101"/>
        <end position="124"/>
    </location>
</feature>
<dbReference type="EMBL" id="BAABIK010000004">
    <property type="protein sequence ID" value="GAA4932936.1"/>
    <property type="molecule type" value="Genomic_DNA"/>
</dbReference>
<dbReference type="Proteomes" id="UP001499993">
    <property type="component" value="Unassembled WGS sequence"/>
</dbReference>
<accession>A0ABP9GFM4</accession>
<organism evidence="2 3">
    <name type="scientific">Streptomonospora halophila</name>
    <dbReference type="NCBI Taxonomy" id="427369"/>
    <lineage>
        <taxon>Bacteria</taxon>
        <taxon>Bacillati</taxon>
        <taxon>Actinomycetota</taxon>
        <taxon>Actinomycetes</taxon>
        <taxon>Streptosporangiales</taxon>
        <taxon>Nocardiopsidaceae</taxon>
        <taxon>Streptomonospora</taxon>
    </lineage>
</organism>
<feature type="transmembrane region" description="Helical" evidence="1">
    <location>
        <begin position="248"/>
        <end position="269"/>
    </location>
</feature>
<keyword evidence="3" id="KW-1185">Reference proteome</keyword>
<keyword evidence="1" id="KW-1133">Transmembrane helix</keyword>
<feature type="transmembrane region" description="Helical" evidence="1">
    <location>
        <begin position="25"/>
        <end position="46"/>
    </location>
</feature>
<protein>
    <submittedName>
        <fullName evidence="2">Uncharacterized protein</fullName>
    </submittedName>
</protein>
<proteinExistence type="predicted"/>
<evidence type="ECO:0000313" key="3">
    <source>
        <dbReference type="Proteomes" id="UP001499993"/>
    </source>
</evidence>
<reference evidence="3" key="1">
    <citation type="journal article" date="2019" name="Int. J. Syst. Evol. Microbiol.">
        <title>The Global Catalogue of Microorganisms (GCM) 10K type strain sequencing project: providing services to taxonomists for standard genome sequencing and annotation.</title>
        <authorList>
            <consortium name="The Broad Institute Genomics Platform"/>
            <consortium name="The Broad Institute Genome Sequencing Center for Infectious Disease"/>
            <person name="Wu L."/>
            <person name="Ma J."/>
        </authorList>
    </citation>
    <scope>NUCLEOTIDE SEQUENCE [LARGE SCALE GENOMIC DNA]</scope>
    <source>
        <strain evidence="3">JCM 18123</strain>
    </source>
</reference>
<evidence type="ECO:0000313" key="2">
    <source>
        <dbReference type="EMBL" id="GAA4932936.1"/>
    </source>
</evidence>
<keyword evidence="1" id="KW-0472">Membrane</keyword>